<evidence type="ECO:0000256" key="2">
    <source>
        <dbReference type="ARBA" id="ARBA00022574"/>
    </source>
</evidence>
<dbReference type="GO" id="GO:0031514">
    <property type="term" value="C:motile cilium"/>
    <property type="evidence" value="ECO:0007669"/>
    <property type="project" value="TreeGrafter"/>
</dbReference>
<dbReference type="Gene3D" id="2.130.10.10">
    <property type="entry name" value="YVTN repeat-like/Quinoprotein amine dehydrogenase"/>
    <property type="match status" value="2"/>
</dbReference>
<geneLocation type="mitochondrion" evidence="6"/>
<dbReference type="InterPro" id="IPR015943">
    <property type="entry name" value="WD40/YVTN_repeat-like_dom_sf"/>
</dbReference>
<dbReference type="InterPro" id="IPR050630">
    <property type="entry name" value="WD_repeat_EMAP"/>
</dbReference>
<comment type="subcellular location">
    <subcellularLocation>
        <location evidence="1">Cell projection</location>
        <location evidence="1">Cilium</location>
    </subcellularLocation>
</comment>
<keyword evidence="2" id="KW-0853">WD repeat</keyword>
<organism evidence="6 7">
    <name type="scientific">Plasmodiophora brassicae</name>
    <name type="common">Clubroot disease agent</name>
    <dbReference type="NCBI Taxonomy" id="37360"/>
    <lineage>
        <taxon>Eukaryota</taxon>
        <taxon>Sar</taxon>
        <taxon>Rhizaria</taxon>
        <taxon>Endomyxa</taxon>
        <taxon>Phytomyxea</taxon>
        <taxon>Plasmodiophorida</taxon>
        <taxon>Plasmodiophoridae</taxon>
        <taxon>Plasmodiophora</taxon>
    </lineage>
</organism>
<protein>
    <recommendedName>
        <fullName evidence="5">Cilia- and flagella-associated protein 251</fullName>
    </recommendedName>
</protein>
<evidence type="ECO:0000256" key="5">
    <source>
        <dbReference type="ARBA" id="ARBA00040994"/>
    </source>
</evidence>
<sequence>MPVYADNSESRKGPIIIIIIIHLYARLRPCALLVAVIAVTGQRSHTMEDAVVAPAEGASGSDNFSGLDLVWTFGYSSWIPSAVHDVSAARPNTLVLANGINAALYNFVTGEQYLMMGHSTGIGSLCVSNDRTVIATSEASPHDDALVIIWETSTGLPLSTFPERRGVTSMALSPSGRLAVLLIDNGRTVRFWRWTTNASWEVSVASESPQSHIKFNVGNDVDVVTTGPKSATFWTVASNGDPAATYYERQLDTAANASRPVGDMTVSSYSFHKEEVLSGTTTGTIIVWGHQFGQTRRRQLRCVPMASTSSIVTVDTINELIVVGTQDQALRFLDFQFRLIYWFEDFNYGPINSLSFANVPQPTQTTPKPSSSSSPSVDIPEFIFGTTTGSIVKMTSKSIASAPKTGSARGFLLVKGFGCPLACLAVHPVEPVVAVGTTNSQVHLVDYKDKTIQLTESVQAHVAALAFGVRSGTVYLAVALSNGQVSIMTHGSGRLTPSAQFEFGAGQSMHTLAFSRSGDALALGSGDAKRHCVYLFRIGTAAAWEYIGRSQAHADRIQQVMFDPEGTRLLSLSKDCHCAEFDLGASDSPQAGLRVRHVSKICQGPEHPVSMALRPGELIVTTDAGAILVFRQRQPDAEWVRVRKVRGPFNTFGAGDRPSPVTLIASGPVWAYHAQGHFLGLLDDPIDLHRHTAICGHSSAIAAVAASPDGRLLLSADGLHHNVNVWNVNLARFRDTLARTTTRALYTPEEAGILRDFFSHCMIGEQQPGQYGGDQATIGQVLSARHCVRVFRALGYYPSEDEIGHIKRELCWARNADQEVLSKDISDDDLNFDIPMDAFVRMLMNHRPPFDDVSADAIQAAVTMLTGSTEEGEGAANLSALTSALAANGDRMTEAEFAACLNSIKSRTVPLHTADQFVDALLDENPGDFQHS</sequence>
<dbReference type="PANTHER" id="PTHR13720">
    <property type="entry name" value="WD-40 REPEAT PROTEIN"/>
    <property type="match status" value="1"/>
</dbReference>
<evidence type="ECO:0000256" key="1">
    <source>
        <dbReference type="ARBA" id="ARBA00004138"/>
    </source>
</evidence>
<dbReference type="InterPro" id="IPR011047">
    <property type="entry name" value="Quinoprotein_ADH-like_sf"/>
</dbReference>
<keyword evidence="6" id="KW-0496">Mitochondrion</keyword>
<name>A0A3P3Y3Z8_PLABS</name>
<keyword evidence="3" id="KW-0677">Repeat</keyword>
<dbReference type="EMBL" id="OVEO01000003">
    <property type="protein sequence ID" value="SPQ94841.1"/>
    <property type="molecule type" value="Genomic_DNA"/>
</dbReference>
<gene>
    <name evidence="6" type="ORF">PLBR_LOCUS2056</name>
</gene>
<dbReference type="AlphaFoldDB" id="A0A3P3Y3Z8"/>
<evidence type="ECO:0000256" key="4">
    <source>
        <dbReference type="ARBA" id="ARBA00023273"/>
    </source>
</evidence>
<dbReference type="Pfam" id="PF00400">
    <property type="entry name" value="WD40"/>
    <property type="match status" value="2"/>
</dbReference>
<dbReference type="PANTHER" id="PTHR13720:SF13">
    <property type="entry name" value="CILIA- AND FLAGELLA-ASSOCIATED PROTEIN 251"/>
    <property type="match status" value="1"/>
</dbReference>
<dbReference type="SUPFAM" id="SSF50998">
    <property type="entry name" value="Quinoprotein alcohol dehydrogenase-like"/>
    <property type="match status" value="2"/>
</dbReference>
<evidence type="ECO:0000256" key="3">
    <source>
        <dbReference type="ARBA" id="ARBA00022737"/>
    </source>
</evidence>
<accession>A0A3P3Y3Z8</accession>
<proteinExistence type="predicted"/>
<dbReference type="Proteomes" id="UP000290189">
    <property type="component" value="Unassembled WGS sequence"/>
</dbReference>
<keyword evidence="4" id="KW-0966">Cell projection</keyword>
<reference evidence="6 7" key="1">
    <citation type="submission" date="2018-03" db="EMBL/GenBank/DDBJ databases">
        <authorList>
            <person name="Fogelqvist J."/>
        </authorList>
    </citation>
    <scope>NUCLEOTIDE SEQUENCE [LARGE SCALE GENOMIC DNA]</scope>
</reference>
<evidence type="ECO:0000313" key="7">
    <source>
        <dbReference type="Proteomes" id="UP000290189"/>
    </source>
</evidence>
<dbReference type="SMART" id="SM00320">
    <property type="entry name" value="WD40"/>
    <property type="match status" value="7"/>
</dbReference>
<evidence type="ECO:0000313" key="6">
    <source>
        <dbReference type="EMBL" id="SPQ94841.1"/>
    </source>
</evidence>
<dbReference type="InterPro" id="IPR001680">
    <property type="entry name" value="WD40_rpt"/>
</dbReference>